<dbReference type="InterPro" id="IPR029016">
    <property type="entry name" value="GAF-like_dom_sf"/>
</dbReference>
<evidence type="ECO:0000256" key="2">
    <source>
        <dbReference type="SAM" id="MobiDB-lite"/>
    </source>
</evidence>
<dbReference type="Proteomes" id="UP000039865">
    <property type="component" value="Unassembled WGS sequence"/>
</dbReference>
<proteinExistence type="predicted"/>
<evidence type="ECO:0000313" key="3">
    <source>
        <dbReference type="EMBL" id="CDW78434.1"/>
    </source>
</evidence>
<dbReference type="SUPFAM" id="SSF55781">
    <property type="entry name" value="GAF domain-like"/>
    <property type="match status" value="1"/>
</dbReference>
<dbReference type="InParanoid" id="A0A078A886"/>
<dbReference type="Gene3D" id="3.30.450.40">
    <property type="match status" value="1"/>
</dbReference>
<gene>
    <name evidence="3" type="primary">Contig910.g1003</name>
    <name evidence="3" type="ORF">STYLEM_7411</name>
</gene>
<name>A0A078A886_STYLE</name>
<dbReference type="OrthoDB" id="322987at2759"/>
<evidence type="ECO:0000256" key="1">
    <source>
        <dbReference type="SAM" id="Coils"/>
    </source>
</evidence>
<dbReference type="EMBL" id="CCKQ01007091">
    <property type="protein sequence ID" value="CDW78434.1"/>
    <property type="molecule type" value="Genomic_DNA"/>
</dbReference>
<sequence>MRSFNTGQSSYGLEAAQIVLQQTRNNNREIKIEPVLIKRESRQHGANNPLDSQFYSAKYQSMNDQASSRLDTANLQSHENFKNPNLSPSIYKTMDLVKDKLDTEITLPKEYQDMVTQLQEYQKQLINKQYQQNYGSGIEGISNIQKIYVINNGERNQVKLPSLTMNKSVNDEVISSQNKLTERNSSHLRLGGFKKSLSIIDELPIKSMRSKKQSTTNEQYQDKFSQVQSELNISQNSSIFQTPSNVSSDQIMQHFVSKTQRLLPQSMRETYQLKKKAQTHQRELIEKIKICEQQIKKAQERNKKAKIALQFQKKEIEYLNNQKHQNESRQNLITNILSHRGSQALIETASIDQMQSVTNLSLPIDSQSRLKSSSSIFAGIEQMQSQASLLTNNSLRAISVYENLIVEDLSKDLMKAKQKVINATLNKDSILPLVEALREENRQLRKTVQRYQIMARELNNKLSINLDNGNRISSLERSQMMIKVLEETLDIDKKLQIDGRTRDGKFMNIQDQNNSSFQMTMKTTPIRSPSEQTMNEPFIKSLNQTNIIQVDKAQNSLNVTNMKHKEHSSLMEVGQFDVCKATLDCESCALFVCDPKLELVYINPIRKERAHLLKRTFIGPDQYYLIFSSEKDDAVLMGSFDSTGKLIFGIQVMKPNQHQEQQQNSSQHHHNNGEKEKKRSIAPKVFGKLQILKLKFLAEFISKKAENIMLRYEATEKEKKILQILKCCDQIIKKRTHKDIILTMRRELANLYEFDLCQVFLYDPLTESDSNAKADYNVDTIIRFPTSLGLTGIACLDRILIYSNDVENDLRFNSDLDNIMGINKIKNMMVTEFSAVESDQGKEQDPVGVIQLINKKGIEPLNEFDSAMVNALRLFLGTCVDNITIVNYSVKVTLSVSQELSGINKTMTDREEKTLDSKMNFEIFMKTLIQMQRFLEVLQKPHLQNPQKNVKQ</sequence>
<keyword evidence="1" id="KW-0175">Coiled coil</keyword>
<dbReference type="AlphaFoldDB" id="A0A078A886"/>
<evidence type="ECO:0000313" key="4">
    <source>
        <dbReference type="Proteomes" id="UP000039865"/>
    </source>
</evidence>
<feature type="region of interest" description="Disordered" evidence="2">
    <location>
        <begin position="657"/>
        <end position="678"/>
    </location>
</feature>
<protein>
    <recommendedName>
        <fullName evidence="5">GAF domain-containing protein</fullName>
    </recommendedName>
</protein>
<feature type="compositionally biased region" description="Low complexity" evidence="2">
    <location>
        <begin position="657"/>
        <end position="666"/>
    </location>
</feature>
<feature type="coiled-coil region" evidence="1">
    <location>
        <begin position="281"/>
        <end position="322"/>
    </location>
</feature>
<evidence type="ECO:0008006" key="5">
    <source>
        <dbReference type="Google" id="ProtNLM"/>
    </source>
</evidence>
<organism evidence="3 4">
    <name type="scientific">Stylonychia lemnae</name>
    <name type="common">Ciliate</name>
    <dbReference type="NCBI Taxonomy" id="5949"/>
    <lineage>
        <taxon>Eukaryota</taxon>
        <taxon>Sar</taxon>
        <taxon>Alveolata</taxon>
        <taxon>Ciliophora</taxon>
        <taxon>Intramacronucleata</taxon>
        <taxon>Spirotrichea</taxon>
        <taxon>Stichotrichia</taxon>
        <taxon>Sporadotrichida</taxon>
        <taxon>Oxytrichidae</taxon>
        <taxon>Stylonychinae</taxon>
        <taxon>Stylonychia</taxon>
    </lineage>
</organism>
<accession>A0A078A886</accession>
<feature type="coiled-coil region" evidence="1">
    <location>
        <begin position="406"/>
        <end position="461"/>
    </location>
</feature>
<reference evidence="3 4" key="1">
    <citation type="submission" date="2014-06" db="EMBL/GenBank/DDBJ databases">
        <authorList>
            <person name="Swart Estienne"/>
        </authorList>
    </citation>
    <scope>NUCLEOTIDE SEQUENCE [LARGE SCALE GENOMIC DNA]</scope>
    <source>
        <strain evidence="3 4">130c</strain>
    </source>
</reference>
<keyword evidence="4" id="KW-1185">Reference proteome</keyword>